<dbReference type="AlphaFoldDB" id="A0AAU9CQ64"/>
<dbReference type="InterPro" id="IPR036291">
    <property type="entry name" value="NAD(P)-bd_dom_sf"/>
</dbReference>
<dbReference type="Proteomes" id="UP001348817">
    <property type="component" value="Plasmid pFA1"/>
</dbReference>
<evidence type="ECO:0000313" key="4">
    <source>
        <dbReference type="EMBL" id="BDD11525.1"/>
    </source>
</evidence>
<dbReference type="GO" id="GO:0016491">
    <property type="term" value="F:oxidoreductase activity"/>
    <property type="evidence" value="ECO:0007669"/>
    <property type="project" value="UniProtKB-KW"/>
</dbReference>
<keyword evidence="2" id="KW-0560">Oxidoreductase</keyword>
<geneLocation type="plasmid" evidence="4 5">
    <name>pFA1</name>
</geneLocation>
<accession>A0AAU9CQ64</accession>
<evidence type="ECO:0000256" key="3">
    <source>
        <dbReference type="RuleBase" id="RU000363"/>
    </source>
</evidence>
<comment type="similarity">
    <text evidence="1 3">Belongs to the short-chain dehydrogenases/reductases (SDR) family.</text>
</comment>
<evidence type="ECO:0000313" key="5">
    <source>
        <dbReference type="Proteomes" id="UP001348817"/>
    </source>
</evidence>
<dbReference type="PANTHER" id="PTHR43976">
    <property type="entry name" value="SHORT CHAIN DEHYDROGENASE"/>
    <property type="match status" value="1"/>
</dbReference>
<dbReference type="SUPFAM" id="SSF51735">
    <property type="entry name" value="NAD(P)-binding Rossmann-fold domains"/>
    <property type="match status" value="1"/>
</dbReference>
<dbReference type="Gene3D" id="3.40.50.720">
    <property type="entry name" value="NAD(P)-binding Rossmann-like Domain"/>
    <property type="match status" value="1"/>
</dbReference>
<organism evidence="4 5">
    <name type="scientific">Fulvitalea axinellae</name>
    <dbReference type="NCBI Taxonomy" id="1182444"/>
    <lineage>
        <taxon>Bacteria</taxon>
        <taxon>Pseudomonadati</taxon>
        <taxon>Bacteroidota</taxon>
        <taxon>Cytophagia</taxon>
        <taxon>Cytophagales</taxon>
        <taxon>Persicobacteraceae</taxon>
        <taxon>Fulvitalea</taxon>
    </lineage>
</organism>
<dbReference type="PRINTS" id="PR00080">
    <property type="entry name" value="SDRFAMILY"/>
</dbReference>
<dbReference type="KEGG" id="fax:FUAX_39570"/>
<dbReference type="InterPro" id="IPR051911">
    <property type="entry name" value="SDR_oxidoreductase"/>
</dbReference>
<dbReference type="InterPro" id="IPR002347">
    <property type="entry name" value="SDR_fam"/>
</dbReference>
<sequence>MSKTVIITGASTGFGKVTAKKFQAEGWNVVATMRSPEKETELNQLDNVLVCKMDVTEEASVHQALALATEKFGSVDALVNNAGYGALGVLEGASEEAVRRQFEVNVFGLIKVTQATIPIMREQGSGVIVNISSVGGRLAFPYFSLYHSSKFAVEGLTESLQYELNPLGIKMKIVEPGAYKTDFATRSLDIYGKGPEAYHQAFDEFMAFMSNLNSSQNISEVADAIFKASTDDSDQLRYVVGADAEQYIETAKELGTEGFIKMIRDRMKG</sequence>
<evidence type="ECO:0000256" key="2">
    <source>
        <dbReference type="ARBA" id="ARBA00023002"/>
    </source>
</evidence>
<dbReference type="CDD" id="cd05374">
    <property type="entry name" value="17beta-HSD-like_SDR_c"/>
    <property type="match status" value="1"/>
</dbReference>
<reference evidence="4 5" key="1">
    <citation type="submission" date="2021-12" db="EMBL/GenBank/DDBJ databases">
        <title>Genome sequencing of bacteria with rrn-lacking chromosome and rrn-plasmid.</title>
        <authorList>
            <person name="Anda M."/>
            <person name="Iwasaki W."/>
        </authorList>
    </citation>
    <scope>NUCLEOTIDE SEQUENCE [LARGE SCALE GENOMIC DNA]</scope>
    <source>
        <strain evidence="4 5">DSM 100852</strain>
        <plasmid evidence="4 5">pFA1</plasmid>
    </source>
</reference>
<dbReference type="EMBL" id="AP025315">
    <property type="protein sequence ID" value="BDD11525.1"/>
    <property type="molecule type" value="Genomic_DNA"/>
</dbReference>
<dbReference type="PANTHER" id="PTHR43976:SF16">
    <property type="entry name" value="SHORT-CHAIN DEHYDROGENASE_REDUCTASE FAMILY PROTEIN"/>
    <property type="match status" value="1"/>
</dbReference>
<protein>
    <submittedName>
        <fullName evidence="4">Short-chain dehydrogenase/reductase</fullName>
    </submittedName>
</protein>
<dbReference type="PRINTS" id="PR00081">
    <property type="entry name" value="GDHRDH"/>
</dbReference>
<keyword evidence="5" id="KW-1185">Reference proteome</keyword>
<proteinExistence type="inferred from homology"/>
<dbReference type="Pfam" id="PF00106">
    <property type="entry name" value="adh_short"/>
    <property type="match status" value="1"/>
</dbReference>
<name>A0AAU9CQ64_9BACT</name>
<dbReference type="RefSeq" id="WP_338395015.1">
    <property type="nucleotide sequence ID" value="NZ_AP025315.1"/>
</dbReference>
<evidence type="ECO:0000256" key="1">
    <source>
        <dbReference type="ARBA" id="ARBA00006484"/>
    </source>
</evidence>
<gene>
    <name evidence="4" type="ORF">FUAX_39570</name>
</gene>
<keyword evidence="4" id="KW-0614">Plasmid</keyword>